<dbReference type="SUPFAM" id="SSF53474">
    <property type="entry name" value="alpha/beta-Hydrolases"/>
    <property type="match status" value="1"/>
</dbReference>
<dbReference type="AlphaFoldDB" id="A0A0B5KGV8"/>
<keyword evidence="5" id="KW-0002">3D-structure</keyword>
<protein>
    <submittedName>
        <fullName evidence="4">Esterase lipase-like protein</fullName>
    </submittedName>
</protein>
<dbReference type="Pfam" id="PF20434">
    <property type="entry name" value="BD-FAE"/>
    <property type="match status" value="1"/>
</dbReference>
<evidence type="ECO:0000259" key="3">
    <source>
        <dbReference type="Pfam" id="PF20434"/>
    </source>
</evidence>
<dbReference type="GO" id="GO:0006508">
    <property type="term" value="P:proteolysis"/>
    <property type="evidence" value="ECO:0007669"/>
    <property type="project" value="InterPro"/>
</dbReference>
<name>A0A0B5KGV8_9FIRM</name>
<dbReference type="GO" id="GO:0008236">
    <property type="term" value="F:serine-type peptidase activity"/>
    <property type="evidence" value="ECO:0007669"/>
    <property type="project" value="InterPro"/>
</dbReference>
<reference evidence="4 5" key="1">
    <citation type="journal article" date="2015" name="Environ. Microbiol.">
        <title>Pressure adaptation is linked to thermal adaptation in salt-saturated marine habitats.</title>
        <authorList>
            <consortium name="The MAMBA Consortium"/>
            <person name="Alcaide M."/>
            <person name="Stogios P.J."/>
            <person name="Lafraya A."/>
            <person name="Tchigvintsev A."/>
            <person name="Flick R."/>
            <person name="Bargiela R."/>
            <person name="Chernikova T.N."/>
            <person name="Reva O.N."/>
            <person name="Hai T."/>
            <person name="Leggewie C.C."/>
            <person name="Katzke N."/>
            <person name="La Cono V."/>
            <person name="Matesanz R."/>
            <person name="Jebbar M."/>
            <person name="Jaeger K.E."/>
            <person name="Yakimov M.M."/>
            <person name="Yakunin A.F."/>
            <person name="Golyshin P.N."/>
            <person name="Golyshina O.V."/>
            <person name="Savchenko A."/>
            <person name="Ferrer M."/>
        </authorList>
    </citation>
    <scope>NUCLEOTIDE SEQUENCE</scope>
</reference>
<dbReference type="PDB" id="4Q3K">
    <property type="method" value="X-ray"/>
    <property type="resolution" value="1.57 A"/>
    <property type="chains" value="A/B=1-239"/>
</dbReference>
<dbReference type="PANTHER" id="PTHR48081">
    <property type="entry name" value="AB HYDROLASE SUPERFAMILY PROTEIN C4A8.06C"/>
    <property type="match status" value="1"/>
</dbReference>
<proteinExistence type="evidence at protein level"/>
<accession>A0A0B5KGV8</accession>
<dbReference type="InterPro" id="IPR050300">
    <property type="entry name" value="GDXG_lipolytic_enzyme"/>
</dbReference>
<dbReference type="InterPro" id="IPR001375">
    <property type="entry name" value="Peptidase_S9_cat"/>
</dbReference>
<dbReference type="ESTHER" id="9bact-MGS-M1">
    <property type="family name" value="BD-FAE"/>
</dbReference>
<dbReference type="Gene3D" id="3.40.50.1820">
    <property type="entry name" value="alpha/beta hydrolase"/>
    <property type="match status" value="1"/>
</dbReference>
<evidence type="ECO:0000259" key="2">
    <source>
        <dbReference type="Pfam" id="PF00326"/>
    </source>
</evidence>
<evidence type="ECO:0007829" key="5">
    <source>
        <dbReference type="PDB" id="4Q3K"/>
    </source>
</evidence>
<evidence type="ECO:0000313" key="4">
    <source>
        <dbReference type="EMBL" id="AJG37900.1"/>
    </source>
</evidence>
<feature type="domain" description="BD-FAE-like" evidence="3">
    <location>
        <begin position="26"/>
        <end position="127"/>
    </location>
</feature>
<evidence type="ECO:0000256" key="1">
    <source>
        <dbReference type="ARBA" id="ARBA00022801"/>
    </source>
</evidence>
<dbReference type="SMR" id="A0A0B5KGV8"/>
<dbReference type="Pfam" id="PF00326">
    <property type="entry name" value="Peptidase_S9"/>
    <property type="match status" value="1"/>
</dbReference>
<organism evidence="4">
    <name type="scientific">Firmicutes bacterium enrichment culture clone fosmid MGS-M1</name>
    <dbReference type="NCBI Taxonomy" id="1549348"/>
    <lineage>
        <taxon>Bacteria</taxon>
        <taxon>Bacillati</taxon>
        <taxon>Bacillota</taxon>
        <taxon>environmental samples</taxon>
    </lineage>
</organism>
<dbReference type="InterPro" id="IPR049492">
    <property type="entry name" value="BD-FAE-like_dom"/>
</dbReference>
<feature type="domain" description="Peptidase S9 prolyl oligopeptidase catalytic" evidence="2">
    <location>
        <begin position="144"/>
        <end position="210"/>
    </location>
</feature>
<sequence length="239" mass="26802">MNISKITINQHVGVTLTCYVQDVSQEMSNMSKRPAMLIFPGGGYQFCSDREAEPIALSYLAKGYNAFVLRYSVKEHAVFPRPLIDAEDALSYLKDNAHALHINPDKIAVIGFSAGGHLATTLATEGKVRPNAVVLGYPALIRHEKYWNFPTPKVDQQTPEMFVFHTFEDDLVPLSHPLYIVEELSKANIPVEFHLFKSGVHGLSLGNKIVSNGLDKMIEDDVQVWFDLSCRWLDKVLDL</sequence>
<dbReference type="InterPro" id="IPR029058">
    <property type="entry name" value="AB_hydrolase_fold"/>
</dbReference>
<dbReference type="PDBsum" id="4Q3K"/>
<dbReference type="PANTHER" id="PTHR48081:SF6">
    <property type="entry name" value="PEPTIDASE S9 PROLYL OLIGOPEPTIDASE CATALYTIC DOMAIN-CONTAINING PROTEIN"/>
    <property type="match status" value="1"/>
</dbReference>
<keyword evidence="1" id="KW-0378">Hydrolase</keyword>
<dbReference type="EvolutionaryTrace" id="A0A0B5KGV8"/>
<dbReference type="EMBL" id="KF831414">
    <property type="protein sequence ID" value="AJG37900.1"/>
    <property type="molecule type" value="Genomic_DNA"/>
</dbReference>